<dbReference type="PANTHER" id="PTHR43194">
    <property type="entry name" value="HYDROLASE ALPHA/BETA FOLD FAMILY"/>
    <property type="match status" value="1"/>
</dbReference>
<dbReference type="SUPFAM" id="SSF53474">
    <property type="entry name" value="alpha/beta-Hydrolases"/>
    <property type="match status" value="1"/>
</dbReference>
<evidence type="ECO:0000256" key="1">
    <source>
        <dbReference type="ARBA" id="ARBA00010088"/>
    </source>
</evidence>
<evidence type="ECO:0000313" key="4">
    <source>
        <dbReference type="EMBL" id="RFU38432.1"/>
    </source>
</evidence>
<accession>A0A372JEN5</accession>
<protein>
    <submittedName>
        <fullName evidence="4">Alpha/beta hydrolase</fullName>
    </submittedName>
</protein>
<dbReference type="InterPro" id="IPR002410">
    <property type="entry name" value="Peptidase_S33"/>
</dbReference>
<organism evidence="4 5">
    <name type="scientific">Actinomadura logoneensis</name>
    <dbReference type="NCBI Taxonomy" id="2293572"/>
    <lineage>
        <taxon>Bacteria</taxon>
        <taxon>Bacillati</taxon>
        <taxon>Actinomycetota</taxon>
        <taxon>Actinomycetes</taxon>
        <taxon>Streptosporangiales</taxon>
        <taxon>Thermomonosporaceae</taxon>
        <taxon>Actinomadura</taxon>
    </lineage>
</organism>
<comment type="similarity">
    <text evidence="1">Belongs to the peptidase S33 family.</text>
</comment>
<dbReference type="InterPro" id="IPR050228">
    <property type="entry name" value="Carboxylesterase_BioH"/>
</dbReference>
<dbReference type="Proteomes" id="UP000261811">
    <property type="component" value="Unassembled WGS sequence"/>
</dbReference>
<dbReference type="GO" id="GO:0004177">
    <property type="term" value="F:aminopeptidase activity"/>
    <property type="evidence" value="ECO:0007669"/>
    <property type="project" value="UniProtKB-EC"/>
</dbReference>
<dbReference type="PRINTS" id="PR00111">
    <property type="entry name" value="ABHYDROLASE"/>
</dbReference>
<evidence type="ECO:0000313" key="5">
    <source>
        <dbReference type="Proteomes" id="UP000261811"/>
    </source>
</evidence>
<dbReference type="Gene3D" id="3.40.50.1820">
    <property type="entry name" value="alpha/beta hydrolase"/>
    <property type="match status" value="1"/>
</dbReference>
<dbReference type="EMBL" id="QURH01000803">
    <property type="protein sequence ID" value="RFU38432.1"/>
    <property type="molecule type" value="Genomic_DNA"/>
</dbReference>
<dbReference type="InterPro" id="IPR000073">
    <property type="entry name" value="AB_hydrolase_1"/>
</dbReference>
<dbReference type="PRINTS" id="PR00793">
    <property type="entry name" value="PROAMNOPTASE"/>
</dbReference>
<dbReference type="PANTHER" id="PTHR43194:SF2">
    <property type="entry name" value="PEROXISOMAL MEMBRANE PROTEIN LPX1"/>
    <property type="match status" value="1"/>
</dbReference>
<reference evidence="4 5" key="1">
    <citation type="submission" date="2018-08" db="EMBL/GenBank/DDBJ databases">
        <title>Actinomadura jelena sp. nov., a novel Actinomycete isolated from soil in Chad.</title>
        <authorList>
            <person name="Shi L."/>
        </authorList>
    </citation>
    <scope>NUCLEOTIDE SEQUENCE [LARGE SCALE GENOMIC DNA]</scope>
    <source>
        <strain evidence="4 5">NEAU-G17</strain>
    </source>
</reference>
<name>A0A372JEN5_9ACTN</name>
<dbReference type="GO" id="GO:0006508">
    <property type="term" value="P:proteolysis"/>
    <property type="evidence" value="ECO:0007669"/>
    <property type="project" value="InterPro"/>
</dbReference>
<comment type="caution">
    <text evidence="4">The sequence shown here is derived from an EMBL/GenBank/DDBJ whole genome shotgun (WGS) entry which is preliminary data.</text>
</comment>
<evidence type="ECO:0000256" key="2">
    <source>
        <dbReference type="ARBA" id="ARBA00022801"/>
    </source>
</evidence>
<sequence>MLLGAGLTAAVAALASVTVFRPGPAPATAATPAGVRFWNLPTGSRIAYVHAPATGRRRPTPVVFLHGGPGTPGEGVPVAGAALAADGFDVYAYDQVGAGRSTRLSDVTRYTVARHVADLDAVRAAIGADRIIIVGQSWGGSLAAQYLAAHPEHVAKVVFTSPGVLWPAALPHGDGDPWTRLTPAQKKRYDELTSAPRLLAAAVLLSVNPNAAHAFYGDREADERFHRLALVGKDTTSCPGAPSRTPHENRQGFYVNQITSRDFRKVPDPRPALRRVRTPALVMRGECDFVRWEATRDYRRTLPNSTLVLVRGAGHAIAGDKPTVYTGLLRAFLLGRRLPLPAYTSDDPPR</sequence>
<keyword evidence="2 4" id="KW-0378">Hydrolase</keyword>
<proteinExistence type="inferred from homology"/>
<evidence type="ECO:0000259" key="3">
    <source>
        <dbReference type="Pfam" id="PF00561"/>
    </source>
</evidence>
<gene>
    <name evidence="4" type="ORF">DZF91_27705</name>
</gene>
<dbReference type="InterPro" id="IPR029058">
    <property type="entry name" value="AB_hydrolase_fold"/>
</dbReference>
<feature type="domain" description="AB hydrolase-1" evidence="3">
    <location>
        <begin position="61"/>
        <end position="321"/>
    </location>
</feature>
<dbReference type="Pfam" id="PF00561">
    <property type="entry name" value="Abhydrolase_1"/>
    <property type="match status" value="1"/>
</dbReference>
<keyword evidence="5" id="KW-1185">Reference proteome</keyword>
<dbReference type="AlphaFoldDB" id="A0A372JEN5"/>